<protein>
    <submittedName>
        <fullName evidence="1">Uncharacterized protein</fullName>
    </submittedName>
</protein>
<accession>A0A508YIQ6</accession>
<organism evidence="1 2">
    <name type="scientific">Limosilactobacillus mucosae</name>
    <name type="common">Lactobacillus mucosae</name>
    <dbReference type="NCBI Taxonomy" id="97478"/>
    <lineage>
        <taxon>Bacteria</taxon>
        <taxon>Bacillati</taxon>
        <taxon>Bacillota</taxon>
        <taxon>Bacilli</taxon>
        <taxon>Lactobacillales</taxon>
        <taxon>Lactobacillaceae</taxon>
        <taxon>Limosilactobacillus</taxon>
    </lineage>
</organism>
<dbReference type="Proteomes" id="UP000365705">
    <property type="component" value="Unassembled WGS sequence"/>
</dbReference>
<evidence type="ECO:0000313" key="2">
    <source>
        <dbReference type="Proteomes" id="UP000365705"/>
    </source>
</evidence>
<sequence length="117" mass="13410">MPRKYRNYFTAAEIARAFDVPVDKIEAVAGKKVYLNQISDVREAVLSVHSKWIGNGFTIDECNRLMEFKADNIDPLQVFEGITITLDPDTGEGIVPLDDVIHGYNIYKYQYDNGYWD</sequence>
<name>A0A508YIQ6_LIMMU</name>
<reference evidence="1 2" key="1">
    <citation type="submission" date="2019-06" db="EMBL/GenBank/DDBJ databases">
        <authorList>
            <person name="Rodrigo-Torres L."/>
            <person name="Arahal R. D."/>
            <person name="Lucena T."/>
        </authorList>
    </citation>
    <scope>NUCLEOTIDE SEQUENCE [LARGE SCALE GENOMIC DNA]</scope>
    <source>
        <strain evidence="1 2">INIA P508</strain>
    </source>
</reference>
<dbReference type="EMBL" id="CABFNH010000011">
    <property type="protein sequence ID" value="VTZ89868.1"/>
    <property type="molecule type" value="Genomic_DNA"/>
</dbReference>
<dbReference type="RefSeq" id="WP_048345461.1">
    <property type="nucleotide sequence ID" value="NZ_CABFNH010000011.1"/>
</dbReference>
<gene>
    <name evidence="1" type="ORF">LMUP508_00965</name>
</gene>
<dbReference type="AlphaFoldDB" id="A0A508YIQ6"/>
<evidence type="ECO:0000313" key="1">
    <source>
        <dbReference type="EMBL" id="VTZ89868.1"/>
    </source>
</evidence>
<proteinExistence type="predicted"/>